<proteinExistence type="predicted"/>
<reference evidence="1" key="1">
    <citation type="submission" date="2021-04" db="EMBL/GenBank/DDBJ databases">
        <title>Genomes of microviruses identified in yellow-bellied marmot fecal samples.</title>
        <authorList>
            <person name="Varsani A."/>
            <person name="Kraberger S."/>
            <person name="Chatterjee A."/>
            <person name="Richet C."/>
            <person name="Fontenele R.S."/>
            <person name="Schmidlin K."/>
            <person name="Blumstein D.T."/>
        </authorList>
    </citation>
    <scope>NUCLEOTIDE SEQUENCE</scope>
    <source>
        <strain evidence="1">Mar39</strain>
    </source>
</reference>
<organism evidence="1">
    <name type="scientific">Microvirus mar39</name>
    <dbReference type="NCBI Taxonomy" id="2851173"/>
    <lineage>
        <taxon>Viruses</taxon>
        <taxon>Monodnaviria</taxon>
        <taxon>Sangervirae</taxon>
        <taxon>Phixviricota</taxon>
        <taxon>Malgrandaviricetes</taxon>
        <taxon>Petitvirales</taxon>
        <taxon>Microviridae</taxon>
    </lineage>
</organism>
<dbReference type="EMBL" id="MZ089785">
    <property type="protein sequence ID" value="QXN75189.1"/>
    <property type="molecule type" value="Genomic_DNA"/>
</dbReference>
<evidence type="ECO:0000313" key="1">
    <source>
        <dbReference type="EMBL" id="QXN75189.1"/>
    </source>
</evidence>
<name>A0A8F5RC20_9VIRU</name>
<protein>
    <submittedName>
        <fullName evidence="1">DNA pilot protein</fullName>
    </submittedName>
</protein>
<sequence length="229" mass="24566">MAWGAIAGLAGGIIGNAMNNSSAKKTQERQERFTREQMQNAHQWEVEDLKKAGLNPVLSANSAHAIGGASGTTPQIDLPGAMQAGAQAENLTSGKKLNEKLGDQAEANAGLAIAKTKGLPQQIKNETITAKATQQMAEARTKEVDANVERVKKLLPGELQGQTYDLAIKAYENKLTQREKKVLDNTGLTLSEWKALGGQVVDVAKEGIRMKVGAETAKRIAETRKTKNH</sequence>
<accession>A0A8F5RC20</accession>